<feature type="non-terminal residue" evidence="2">
    <location>
        <position position="154"/>
    </location>
</feature>
<dbReference type="PANTHER" id="PTHR46148">
    <property type="entry name" value="CHROMO DOMAIN-CONTAINING PROTEIN"/>
    <property type="match status" value="1"/>
</dbReference>
<proteinExistence type="predicted"/>
<gene>
    <name evidence="2" type="primary">LOC104231543</name>
</gene>
<dbReference type="RefSeq" id="XP_009782858.1">
    <property type="nucleotide sequence ID" value="XM_009784556.1"/>
</dbReference>
<organism evidence="1 2">
    <name type="scientific">Nicotiana sylvestris</name>
    <name type="common">Wood tobacco</name>
    <name type="synonym">South American tobacco</name>
    <dbReference type="NCBI Taxonomy" id="4096"/>
    <lineage>
        <taxon>Eukaryota</taxon>
        <taxon>Viridiplantae</taxon>
        <taxon>Streptophyta</taxon>
        <taxon>Embryophyta</taxon>
        <taxon>Tracheophyta</taxon>
        <taxon>Spermatophyta</taxon>
        <taxon>Magnoliopsida</taxon>
        <taxon>eudicotyledons</taxon>
        <taxon>Gunneridae</taxon>
        <taxon>Pentapetalae</taxon>
        <taxon>asterids</taxon>
        <taxon>lamiids</taxon>
        <taxon>Solanales</taxon>
        <taxon>Solanaceae</taxon>
        <taxon>Nicotianoideae</taxon>
        <taxon>Nicotianeae</taxon>
        <taxon>Nicotiana</taxon>
    </lineage>
</organism>
<dbReference type="Proteomes" id="UP000189701">
    <property type="component" value="Unplaced"/>
</dbReference>
<reference evidence="2" key="2">
    <citation type="submission" date="2025-08" db="UniProtKB">
        <authorList>
            <consortium name="RefSeq"/>
        </authorList>
    </citation>
    <scope>IDENTIFICATION</scope>
    <source>
        <tissue evidence="2">Leaf</tissue>
    </source>
</reference>
<dbReference type="AlphaFoldDB" id="A0A1U7WW78"/>
<name>A0A1U7WW78_NICSY</name>
<evidence type="ECO:0000313" key="2">
    <source>
        <dbReference type="RefSeq" id="XP_009782858.1"/>
    </source>
</evidence>
<accession>A0A1U7WW78</accession>
<dbReference type="eggNOG" id="KOG0017">
    <property type="taxonomic scope" value="Eukaryota"/>
</dbReference>
<keyword evidence="1" id="KW-1185">Reference proteome</keyword>
<reference evidence="1" key="1">
    <citation type="journal article" date="2013" name="Genome Biol.">
        <title>Reference genomes and transcriptomes of Nicotiana sylvestris and Nicotiana tomentosiformis.</title>
        <authorList>
            <person name="Sierro N."/>
            <person name="Battey J.N."/>
            <person name="Ouadi S."/>
            <person name="Bovet L."/>
            <person name="Goepfert S."/>
            <person name="Bakaher N."/>
            <person name="Peitsch M.C."/>
            <person name="Ivanov N.V."/>
        </authorList>
    </citation>
    <scope>NUCLEOTIDE SEQUENCE [LARGE SCALE GENOMIC DNA]</scope>
</reference>
<evidence type="ECO:0000313" key="1">
    <source>
        <dbReference type="Proteomes" id="UP000189701"/>
    </source>
</evidence>
<dbReference type="PANTHER" id="PTHR46148:SF60">
    <property type="entry name" value="CHROMO DOMAIN-CONTAINING PROTEIN"/>
    <property type="match status" value="1"/>
</dbReference>
<sequence>MALYEALYGRCRNSQIGCLEPDEARLLGTNLVRYDLEKEKEYADRQAHDVAFIEGEKILLSVSSLKGVIRFGKKGKLSPRYIASFEKYHEDKSHILDFSTVQLDQNLDYEEEPMTILDRQVWKLGSKEIASLKVQWRGQPVEVETWETEHDMQR</sequence>
<protein>
    <submittedName>
        <fullName evidence="2">Uncharacterized protein LOC104231543</fullName>
    </submittedName>
</protein>